<dbReference type="RefSeq" id="WP_247026965.1">
    <property type="nucleotide sequence ID" value="NZ_JALKCH010000003.1"/>
</dbReference>
<gene>
    <name evidence="2" type="ORF">MWN34_04355</name>
</gene>
<reference evidence="2 3" key="1">
    <citation type="submission" date="2022-04" db="EMBL/GenBank/DDBJ databases">
        <authorList>
            <person name="Grouzdev D.S."/>
            <person name="Pantiukh K.S."/>
            <person name="Krutkina M.S."/>
        </authorList>
    </citation>
    <scope>NUCLEOTIDE SEQUENCE [LARGE SCALE GENOMIC DNA]</scope>
    <source>
        <strain evidence="2 3">6x-1</strain>
    </source>
</reference>
<feature type="domain" description="Glyoxalase/fosfomycin resistance/dioxygenase" evidence="1">
    <location>
        <begin position="3"/>
        <end position="123"/>
    </location>
</feature>
<keyword evidence="3" id="KW-1185">Reference proteome</keyword>
<dbReference type="PANTHER" id="PTHR35006:SF1">
    <property type="entry name" value="BLL2941 PROTEIN"/>
    <property type="match status" value="1"/>
</dbReference>
<dbReference type="InterPro" id="IPR029068">
    <property type="entry name" value="Glyas_Bleomycin-R_OHBP_Dase"/>
</dbReference>
<dbReference type="Proteomes" id="UP001203284">
    <property type="component" value="Unassembled WGS sequence"/>
</dbReference>
<comment type="caution">
    <text evidence="2">The sequence shown here is derived from an EMBL/GenBank/DDBJ whole genome shotgun (WGS) entry which is preliminary data.</text>
</comment>
<protein>
    <submittedName>
        <fullName evidence="2">VOC family protein</fullName>
    </submittedName>
</protein>
<dbReference type="SUPFAM" id="SSF54593">
    <property type="entry name" value="Glyoxalase/Bleomycin resistance protein/Dihydroxybiphenyl dioxygenase"/>
    <property type="match status" value="1"/>
</dbReference>
<name>A0ABT0D850_9HYPH</name>
<dbReference type="EMBL" id="JALKCH010000003">
    <property type="protein sequence ID" value="MCK0196138.1"/>
    <property type="molecule type" value="Genomic_DNA"/>
</dbReference>
<dbReference type="Gene3D" id="3.10.180.10">
    <property type="entry name" value="2,3-Dihydroxybiphenyl 1,2-Dioxygenase, domain 1"/>
    <property type="match status" value="1"/>
</dbReference>
<proteinExistence type="predicted"/>
<sequence length="132" mass="14188">MISHVSIGIGAFGPAFAFYDALLGELGWCRRFAEEASCCAAWQPADGERPLIFITRPFDGGSPAPGNGLMTALMASDRRTVDRCHALALALGGRDEGEPGLRPHYHPDYYGAYFRDPDGNKLCVCCHAAEPG</sequence>
<dbReference type="CDD" id="cd07262">
    <property type="entry name" value="VOC_like"/>
    <property type="match status" value="1"/>
</dbReference>
<evidence type="ECO:0000259" key="1">
    <source>
        <dbReference type="Pfam" id="PF00903"/>
    </source>
</evidence>
<evidence type="ECO:0000313" key="3">
    <source>
        <dbReference type="Proteomes" id="UP001203284"/>
    </source>
</evidence>
<dbReference type="PANTHER" id="PTHR35006">
    <property type="entry name" value="GLYOXALASE FAMILY PROTEIN (AFU_ORTHOLOGUE AFUA_5G14830)"/>
    <property type="match status" value="1"/>
</dbReference>
<dbReference type="Pfam" id="PF00903">
    <property type="entry name" value="Glyoxalase"/>
    <property type="match status" value="1"/>
</dbReference>
<accession>A0ABT0D850</accession>
<dbReference type="InterPro" id="IPR004360">
    <property type="entry name" value="Glyas_Fos-R_dOase_dom"/>
</dbReference>
<organism evidence="2 3">
    <name type="scientific">Ancylobacter crimeensis</name>
    <dbReference type="NCBI Taxonomy" id="2579147"/>
    <lineage>
        <taxon>Bacteria</taxon>
        <taxon>Pseudomonadati</taxon>
        <taxon>Pseudomonadota</taxon>
        <taxon>Alphaproteobacteria</taxon>
        <taxon>Hyphomicrobiales</taxon>
        <taxon>Xanthobacteraceae</taxon>
        <taxon>Ancylobacter</taxon>
    </lineage>
</organism>
<evidence type="ECO:0000313" key="2">
    <source>
        <dbReference type="EMBL" id="MCK0196138.1"/>
    </source>
</evidence>